<dbReference type="Pfam" id="PF17940">
    <property type="entry name" value="TetR_C_31"/>
    <property type="match status" value="1"/>
</dbReference>
<dbReference type="InterPro" id="IPR001647">
    <property type="entry name" value="HTH_TetR"/>
</dbReference>
<evidence type="ECO:0000313" key="4">
    <source>
        <dbReference type="EMBL" id="PTW48507.1"/>
    </source>
</evidence>
<sequence>MAAKRASKNDPERRQRIVDATLDVIAEHGVANTTHRRIAAKANVPLGSVTYYSSSLQALMTTAFLQLATQASEAFKARLERAADRREAVEAVIDIIADSVWAEPRTLLLSYELYTFAARQPPVSAVMQQWMDSSRVALGRFFDPLTARALDALIEGVGIHNSIDAAPLSREAIRVVVERVAGTS</sequence>
<dbReference type="PROSITE" id="PS50977">
    <property type="entry name" value="HTH_TETR_2"/>
    <property type="match status" value="1"/>
</dbReference>
<accession>A0A2T5UAJ4</accession>
<dbReference type="GO" id="GO:0003700">
    <property type="term" value="F:DNA-binding transcription factor activity"/>
    <property type="evidence" value="ECO:0007669"/>
    <property type="project" value="TreeGrafter"/>
</dbReference>
<evidence type="ECO:0000313" key="5">
    <source>
        <dbReference type="Proteomes" id="UP000244013"/>
    </source>
</evidence>
<keyword evidence="1 2" id="KW-0238">DNA-binding</keyword>
<comment type="caution">
    <text evidence="4">The sequence shown here is derived from an EMBL/GenBank/DDBJ whole genome shotgun (WGS) entry which is preliminary data.</text>
</comment>
<dbReference type="Proteomes" id="UP000244013">
    <property type="component" value="Unassembled WGS sequence"/>
</dbReference>
<name>A0A2T5UAJ4_9SPHN</name>
<dbReference type="GO" id="GO:0000976">
    <property type="term" value="F:transcription cis-regulatory region binding"/>
    <property type="evidence" value="ECO:0007669"/>
    <property type="project" value="TreeGrafter"/>
</dbReference>
<feature type="DNA-binding region" description="H-T-H motif" evidence="2">
    <location>
        <begin position="34"/>
        <end position="53"/>
    </location>
</feature>
<dbReference type="Gene3D" id="1.10.357.10">
    <property type="entry name" value="Tetracycline Repressor, domain 2"/>
    <property type="match status" value="1"/>
</dbReference>
<dbReference type="OrthoDB" id="9809265at2"/>
<dbReference type="GeneID" id="91004111"/>
<dbReference type="RefSeq" id="WP_107951755.1">
    <property type="nucleotide sequence ID" value="NZ_QAYE01000001.1"/>
</dbReference>
<dbReference type="InterPro" id="IPR050109">
    <property type="entry name" value="HTH-type_TetR-like_transc_reg"/>
</dbReference>
<dbReference type="EMBL" id="QAYE01000001">
    <property type="protein sequence ID" value="PTW48507.1"/>
    <property type="molecule type" value="Genomic_DNA"/>
</dbReference>
<evidence type="ECO:0000256" key="1">
    <source>
        <dbReference type="ARBA" id="ARBA00023125"/>
    </source>
</evidence>
<proteinExistence type="predicted"/>
<protein>
    <submittedName>
        <fullName evidence="4">TetR family transcriptional regulator</fullName>
    </submittedName>
</protein>
<dbReference type="Pfam" id="PF00440">
    <property type="entry name" value="TetR_N"/>
    <property type="match status" value="1"/>
</dbReference>
<feature type="domain" description="HTH tetR-type" evidence="3">
    <location>
        <begin position="11"/>
        <end position="71"/>
    </location>
</feature>
<dbReference type="PANTHER" id="PTHR30055:SF226">
    <property type="entry name" value="HTH-TYPE TRANSCRIPTIONAL REGULATOR PKSA"/>
    <property type="match status" value="1"/>
</dbReference>
<evidence type="ECO:0000259" key="3">
    <source>
        <dbReference type="PROSITE" id="PS50977"/>
    </source>
</evidence>
<organism evidence="4 5">
    <name type="scientific">Sphingomonas faeni</name>
    <dbReference type="NCBI Taxonomy" id="185950"/>
    <lineage>
        <taxon>Bacteria</taxon>
        <taxon>Pseudomonadati</taxon>
        <taxon>Pseudomonadota</taxon>
        <taxon>Alphaproteobacteria</taxon>
        <taxon>Sphingomonadales</taxon>
        <taxon>Sphingomonadaceae</taxon>
        <taxon>Sphingomonas</taxon>
    </lineage>
</organism>
<dbReference type="AlphaFoldDB" id="A0A2T5UAJ4"/>
<dbReference type="PANTHER" id="PTHR30055">
    <property type="entry name" value="HTH-TYPE TRANSCRIPTIONAL REGULATOR RUTR"/>
    <property type="match status" value="1"/>
</dbReference>
<dbReference type="SUPFAM" id="SSF46689">
    <property type="entry name" value="Homeodomain-like"/>
    <property type="match status" value="1"/>
</dbReference>
<evidence type="ECO:0000256" key="2">
    <source>
        <dbReference type="PROSITE-ProRule" id="PRU00335"/>
    </source>
</evidence>
<reference evidence="4 5" key="1">
    <citation type="submission" date="2018-04" db="EMBL/GenBank/DDBJ databases">
        <title>Genomic Encyclopedia of Type Strains, Phase III (KMG-III): the genomes of soil and plant-associated and newly described type strains.</title>
        <authorList>
            <person name="Whitman W."/>
        </authorList>
    </citation>
    <scope>NUCLEOTIDE SEQUENCE [LARGE SCALE GENOMIC DNA]</scope>
    <source>
        <strain evidence="4 5">MA-olki</strain>
    </source>
</reference>
<dbReference type="InterPro" id="IPR041583">
    <property type="entry name" value="TetR_C_31"/>
</dbReference>
<gene>
    <name evidence="4" type="ORF">C8J25_1014</name>
</gene>
<dbReference type="InterPro" id="IPR009057">
    <property type="entry name" value="Homeodomain-like_sf"/>
</dbReference>